<gene>
    <name evidence="1" type="ORF">T11_10854</name>
</gene>
<reference evidence="1 2" key="1">
    <citation type="submission" date="2015-01" db="EMBL/GenBank/DDBJ databases">
        <title>Evolution of Trichinella species and genotypes.</title>
        <authorList>
            <person name="Korhonen P.K."/>
            <person name="Edoardo P."/>
            <person name="Giuseppe L.R."/>
            <person name="Gasser R.B."/>
        </authorList>
    </citation>
    <scope>NUCLEOTIDE SEQUENCE [LARGE SCALE GENOMIC DNA]</scope>
    <source>
        <strain evidence="1">ISS1029</strain>
    </source>
</reference>
<proteinExistence type="predicted"/>
<keyword evidence="2" id="KW-1185">Reference proteome</keyword>
<dbReference type="EMBL" id="JYDP01000241">
    <property type="protein sequence ID" value="KRZ02149.1"/>
    <property type="molecule type" value="Genomic_DNA"/>
</dbReference>
<evidence type="ECO:0000313" key="1">
    <source>
        <dbReference type="EMBL" id="KRZ02149.1"/>
    </source>
</evidence>
<dbReference type="AlphaFoldDB" id="A0A0V1GVW3"/>
<organism evidence="1 2">
    <name type="scientific">Trichinella zimbabwensis</name>
    <dbReference type="NCBI Taxonomy" id="268475"/>
    <lineage>
        <taxon>Eukaryota</taxon>
        <taxon>Metazoa</taxon>
        <taxon>Ecdysozoa</taxon>
        <taxon>Nematoda</taxon>
        <taxon>Enoplea</taxon>
        <taxon>Dorylaimia</taxon>
        <taxon>Trichinellida</taxon>
        <taxon>Trichinellidae</taxon>
        <taxon>Trichinella</taxon>
    </lineage>
</organism>
<sequence>MCSSILRTRFIGYGIQGLRAFILDSITSCSLQSRQRRSTPGGNGVSQSIPVVHRDWNSTFIWPVNGAI</sequence>
<evidence type="ECO:0000313" key="2">
    <source>
        <dbReference type="Proteomes" id="UP000055024"/>
    </source>
</evidence>
<name>A0A0V1GVW3_9BILA</name>
<dbReference type="Proteomes" id="UP000055024">
    <property type="component" value="Unassembled WGS sequence"/>
</dbReference>
<accession>A0A0V1GVW3</accession>
<protein>
    <submittedName>
        <fullName evidence="1">Uncharacterized protein</fullName>
    </submittedName>
</protein>
<comment type="caution">
    <text evidence="1">The sequence shown here is derived from an EMBL/GenBank/DDBJ whole genome shotgun (WGS) entry which is preliminary data.</text>
</comment>